<evidence type="ECO:0000256" key="4">
    <source>
        <dbReference type="ARBA" id="ARBA00022729"/>
    </source>
</evidence>
<evidence type="ECO:0000313" key="16">
    <source>
        <dbReference type="EMBL" id="ADZ99164.1"/>
    </source>
</evidence>
<dbReference type="InterPro" id="IPR050160">
    <property type="entry name" value="MHC/Immunoglobulin"/>
</dbReference>
<dbReference type="InterPro" id="IPR001003">
    <property type="entry name" value="MHC_II_a_N"/>
</dbReference>
<gene>
    <name evidence="16" type="primary">Epco-DAA</name>
</gene>
<dbReference type="SMART" id="SM00407">
    <property type="entry name" value="IGc1"/>
    <property type="match status" value="1"/>
</dbReference>
<dbReference type="InterPro" id="IPR013783">
    <property type="entry name" value="Ig-like_fold"/>
</dbReference>
<dbReference type="PANTHER" id="PTHR19944:SF86">
    <property type="entry name" value="HLA CLASS II HISTOCOMPATIBILITY ANTIGEN, DR ALPHA CHAIN"/>
    <property type="match status" value="1"/>
</dbReference>
<feature type="signal peptide" evidence="14">
    <location>
        <begin position="1"/>
        <end position="18"/>
    </location>
</feature>
<dbReference type="Gene3D" id="2.60.40.10">
    <property type="entry name" value="Immunoglobulins"/>
    <property type="match status" value="1"/>
</dbReference>
<evidence type="ECO:0000256" key="7">
    <source>
        <dbReference type="ARBA" id="ARBA00023130"/>
    </source>
</evidence>
<comment type="similarity">
    <text evidence="2">Belongs to the MHC class II family.</text>
</comment>
<keyword evidence="12" id="KW-0393">Immunoglobulin domain</keyword>
<evidence type="ECO:0000256" key="13">
    <source>
        <dbReference type="SAM" id="Phobius"/>
    </source>
</evidence>
<evidence type="ECO:0000259" key="15">
    <source>
        <dbReference type="PROSITE" id="PS50835"/>
    </source>
</evidence>
<dbReference type="SMART" id="SM00920">
    <property type="entry name" value="MHC_II_alpha"/>
    <property type="match status" value="1"/>
</dbReference>
<dbReference type="InterPro" id="IPR003006">
    <property type="entry name" value="Ig/MHC_CS"/>
</dbReference>
<keyword evidence="4 14" id="KW-0732">Signal</keyword>
<keyword evidence="11" id="KW-0491">MHC II</keyword>
<feature type="domain" description="Ig-like" evidence="15">
    <location>
        <begin position="104"/>
        <end position="194"/>
    </location>
</feature>
<evidence type="ECO:0000256" key="11">
    <source>
        <dbReference type="ARBA" id="ARBA00023182"/>
    </source>
</evidence>
<dbReference type="SUPFAM" id="SSF54452">
    <property type="entry name" value="MHC antigen-recognition domain"/>
    <property type="match status" value="1"/>
</dbReference>
<keyword evidence="6 13" id="KW-1133">Transmembrane helix</keyword>
<protein>
    <submittedName>
        <fullName evidence="16">MHC class II antigen</fullName>
    </submittedName>
</protein>
<dbReference type="InterPro" id="IPR011162">
    <property type="entry name" value="MHC_I/II-like_Ag-recog"/>
</dbReference>
<evidence type="ECO:0000256" key="5">
    <source>
        <dbReference type="ARBA" id="ARBA00022859"/>
    </source>
</evidence>
<dbReference type="GO" id="GO:0002250">
    <property type="term" value="P:adaptive immune response"/>
    <property type="evidence" value="ECO:0007669"/>
    <property type="project" value="UniProtKB-KW"/>
</dbReference>
<evidence type="ECO:0000256" key="8">
    <source>
        <dbReference type="ARBA" id="ARBA00023136"/>
    </source>
</evidence>
<dbReference type="PROSITE" id="PS00290">
    <property type="entry name" value="IG_MHC"/>
    <property type="match status" value="1"/>
</dbReference>
<dbReference type="AlphaFoldDB" id="F2VRJ3"/>
<evidence type="ECO:0000256" key="12">
    <source>
        <dbReference type="ARBA" id="ARBA00023319"/>
    </source>
</evidence>
<proteinExistence type="evidence at transcript level"/>
<reference evidence="16" key="1">
    <citation type="submission" date="2010-03" db="EMBL/GenBank/DDBJ databases">
        <title>Definition of the antibody to resist a fatal pathogen challenge in a bony fish highlights a life vest in the immune system in early vertebrates.</title>
        <authorList>
            <person name="Jiang Y.N."/>
            <person name="Li N."/>
            <person name="Jian J.C."/>
            <person name="Xia C."/>
        </authorList>
    </citation>
    <scope>NUCLEOTIDE SEQUENCE</scope>
</reference>
<evidence type="ECO:0000256" key="9">
    <source>
        <dbReference type="ARBA" id="ARBA00023157"/>
    </source>
</evidence>
<comment type="subcellular location">
    <subcellularLocation>
        <location evidence="1">Membrane</location>
        <topology evidence="1">Single-pass type I membrane protein</topology>
    </subcellularLocation>
</comment>
<keyword evidence="9" id="KW-1015">Disulfide bond</keyword>
<evidence type="ECO:0000256" key="6">
    <source>
        <dbReference type="ARBA" id="ARBA00022989"/>
    </source>
</evidence>
<dbReference type="Pfam" id="PF00993">
    <property type="entry name" value="MHC_II_alpha"/>
    <property type="match status" value="1"/>
</dbReference>
<feature type="chain" id="PRO_5003291819" evidence="14">
    <location>
        <begin position="19"/>
        <end position="237"/>
    </location>
</feature>
<dbReference type="PROSITE" id="PS50835">
    <property type="entry name" value="IG_LIKE"/>
    <property type="match status" value="1"/>
</dbReference>
<sequence length="237" mass="26177">MMKMMVVLVLSCVLSVSADGLHKDLNIFGCSDSDGEEMYALDGEEIWYADFINKKGVEPQPSFIDHISYVEGTYESAVTNQQICKQNLETARKVMKDVPVEQDPPSSPVVYSRDDVELGENNILICHVTGFFPAPVKFYWTKNNKNVTEGTSVNIPYPNKDGTYNQFSRLEFVPQLGDIYSCSVGHRALDQPLTRIWDVEKTQPSVGPAVFCGVGLTVGLLGVAAGTFFLIEGNECS</sequence>
<keyword evidence="7" id="KW-1064">Adaptive immunity</keyword>
<dbReference type="Gene3D" id="3.10.320.10">
    <property type="entry name" value="Class II Histocompatibility Antigen, M Beta Chain, Chain B, domain 1"/>
    <property type="match status" value="1"/>
</dbReference>
<keyword evidence="3 13" id="KW-0812">Transmembrane</keyword>
<dbReference type="Pfam" id="PF07654">
    <property type="entry name" value="C1-set"/>
    <property type="match status" value="1"/>
</dbReference>
<evidence type="ECO:0000256" key="1">
    <source>
        <dbReference type="ARBA" id="ARBA00004479"/>
    </source>
</evidence>
<dbReference type="EMBL" id="GU992886">
    <property type="protein sequence ID" value="ADZ99164.1"/>
    <property type="molecule type" value="mRNA"/>
</dbReference>
<keyword evidence="10" id="KW-0325">Glycoprotein</keyword>
<name>F2VRJ3_EPICO</name>
<dbReference type="InterPro" id="IPR014745">
    <property type="entry name" value="MHC_II_a/b_N"/>
</dbReference>
<dbReference type="PANTHER" id="PTHR19944">
    <property type="entry name" value="MHC CLASS II-RELATED"/>
    <property type="match status" value="1"/>
</dbReference>
<dbReference type="GO" id="GO:0002504">
    <property type="term" value="P:antigen processing and presentation of peptide or polysaccharide antigen via MHC class II"/>
    <property type="evidence" value="ECO:0007669"/>
    <property type="project" value="UniProtKB-KW"/>
</dbReference>
<keyword evidence="5" id="KW-0391">Immunity</keyword>
<dbReference type="InterPro" id="IPR003597">
    <property type="entry name" value="Ig_C1-set"/>
</dbReference>
<dbReference type="InterPro" id="IPR007110">
    <property type="entry name" value="Ig-like_dom"/>
</dbReference>
<dbReference type="InterPro" id="IPR036179">
    <property type="entry name" value="Ig-like_dom_sf"/>
</dbReference>
<dbReference type="SUPFAM" id="SSF48726">
    <property type="entry name" value="Immunoglobulin"/>
    <property type="match status" value="1"/>
</dbReference>
<feature type="transmembrane region" description="Helical" evidence="13">
    <location>
        <begin position="208"/>
        <end position="231"/>
    </location>
</feature>
<evidence type="ECO:0000256" key="14">
    <source>
        <dbReference type="SAM" id="SignalP"/>
    </source>
</evidence>
<evidence type="ECO:0000256" key="10">
    <source>
        <dbReference type="ARBA" id="ARBA00023180"/>
    </source>
</evidence>
<dbReference type="GO" id="GO:0042613">
    <property type="term" value="C:MHC class II protein complex"/>
    <property type="evidence" value="ECO:0007669"/>
    <property type="project" value="UniProtKB-KW"/>
</dbReference>
<organism evidence="16">
    <name type="scientific">Epinephelus coioides</name>
    <name type="common">Orange-spotted grouper</name>
    <name type="synonym">Epinephelus nebulosus</name>
    <dbReference type="NCBI Taxonomy" id="94232"/>
    <lineage>
        <taxon>Eukaryota</taxon>
        <taxon>Metazoa</taxon>
        <taxon>Chordata</taxon>
        <taxon>Craniata</taxon>
        <taxon>Vertebrata</taxon>
        <taxon>Euteleostomi</taxon>
        <taxon>Actinopterygii</taxon>
        <taxon>Neopterygii</taxon>
        <taxon>Teleostei</taxon>
        <taxon>Neoteleostei</taxon>
        <taxon>Acanthomorphata</taxon>
        <taxon>Eupercaria</taxon>
        <taxon>Perciformes</taxon>
        <taxon>Serranoidei</taxon>
        <taxon>Serranidae</taxon>
        <taxon>Epinephelinae</taxon>
        <taxon>Epinephelini</taxon>
        <taxon>Epinephelus</taxon>
    </lineage>
</organism>
<accession>F2VRJ3</accession>
<evidence type="ECO:0000256" key="2">
    <source>
        <dbReference type="ARBA" id="ARBA00007394"/>
    </source>
</evidence>
<evidence type="ECO:0000256" key="3">
    <source>
        <dbReference type="ARBA" id="ARBA00022692"/>
    </source>
</evidence>
<keyword evidence="8 13" id="KW-0472">Membrane</keyword>